<keyword evidence="1" id="KW-0472">Membrane</keyword>
<organism evidence="2 3">
    <name type="scientific">Paramecium pentaurelia</name>
    <dbReference type="NCBI Taxonomy" id="43138"/>
    <lineage>
        <taxon>Eukaryota</taxon>
        <taxon>Sar</taxon>
        <taxon>Alveolata</taxon>
        <taxon>Ciliophora</taxon>
        <taxon>Intramacronucleata</taxon>
        <taxon>Oligohymenophorea</taxon>
        <taxon>Peniculida</taxon>
        <taxon>Parameciidae</taxon>
        <taxon>Paramecium</taxon>
    </lineage>
</organism>
<reference evidence="2" key="1">
    <citation type="submission" date="2021-01" db="EMBL/GenBank/DDBJ databases">
        <authorList>
            <consortium name="Genoscope - CEA"/>
            <person name="William W."/>
        </authorList>
    </citation>
    <scope>NUCLEOTIDE SEQUENCE</scope>
</reference>
<name>A0A8S1XT00_9CILI</name>
<dbReference type="Proteomes" id="UP000689195">
    <property type="component" value="Unassembled WGS sequence"/>
</dbReference>
<feature type="transmembrane region" description="Helical" evidence="1">
    <location>
        <begin position="12"/>
        <end position="32"/>
    </location>
</feature>
<evidence type="ECO:0000256" key="1">
    <source>
        <dbReference type="SAM" id="Phobius"/>
    </source>
</evidence>
<protein>
    <recommendedName>
        <fullName evidence="4">Transmembrane protein</fullName>
    </recommendedName>
</protein>
<keyword evidence="1" id="KW-1133">Transmembrane helix</keyword>
<dbReference type="EMBL" id="CAJJDO010000136">
    <property type="protein sequence ID" value="CAD8204289.1"/>
    <property type="molecule type" value="Genomic_DNA"/>
</dbReference>
<comment type="caution">
    <text evidence="2">The sequence shown here is derived from an EMBL/GenBank/DDBJ whole genome shotgun (WGS) entry which is preliminary data.</text>
</comment>
<keyword evidence="3" id="KW-1185">Reference proteome</keyword>
<dbReference type="AlphaFoldDB" id="A0A8S1XT00"/>
<keyword evidence="1" id="KW-0812">Transmembrane</keyword>
<accession>A0A8S1XT00</accession>
<proteinExistence type="predicted"/>
<gene>
    <name evidence="2" type="ORF">PPENT_87.1.T1360134</name>
</gene>
<sequence length="404" mass="47878">MVSCIVLKKNNVSIKILLFQIALEHMLLIVFLKFAHYIQQITLVLLQKLSIANIPFSTANIRCVICEDSYYRGLTLDMVYSKSQNQISKSLKFLQCRDNSTILRIPIDYVLEYADGYKVIYNYCRKYCDSNCLMCEENKQKGYCYYEKCGLNRYKQPISVLMRIVIAFQDMLFQVIVQFVFHLQKYEDIDAHFNYEYYNEIGLQQISLILKINSVYANRYLYTLSNDLKENEISGRSIAYSLLNFLSRFLRVMKQQLNKQCILFELHQNQDFEIKNSLQVLALLIQAFILTNLIQLKLYIVEENNLNYNLHNILIYDKIFKISSIFQLNKLIQTSRQIIKNCQIVALKSNLLFFFSNFRKKIIIDYLSINSCQFQNSSIIRFNFTSFYCTDMIIKQCEYLELIV</sequence>
<evidence type="ECO:0000313" key="3">
    <source>
        <dbReference type="Proteomes" id="UP000689195"/>
    </source>
</evidence>
<evidence type="ECO:0008006" key="4">
    <source>
        <dbReference type="Google" id="ProtNLM"/>
    </source>
</evidence>
<evidence type="ECO:0000313" key="2">
    <source>
        <dbReference type="EMBL" id="CAD8204289.1"/>
    </source>
</evidence>